<organism evidence="2">
    <name type="scientific">Cucumis melo</name>
    <name type="common">Muskmelon</name>
    <dbReference type="NCBI Taxonomy" id="3656"/>
    <lineage>
        <taxon>Eukaryota</taxon>
        <taxon>Viridiplantae</taxon>
        <taxon>Streptophyta</taxon>
        <taxon>Embryophyta</taxon>
        <taxon>Tracheophyta</taxon>
        <taxon>Spermatophyta</taxon>
        <taxon>Magnoliopsida</taxon>
        <taxon>eudicotyledons</taxon>
        <taxon>Gunneridae</taxon>
        <taxon>Pentapetalae</taxon>
        <taxon>rosids</taxon>
        <taxon>fabids</taxon>
        <taxon>Cucurbitales</taxon>
        <taxon>Cucurbitaceae</taxon>
        <taxon>Benincaseae</taxon>
        <taxon>Cucumis</taxon>
    </lineage>
</organism>
<proteinExistence type="predicted"/>
<evidence type="ECO:0000256" key="1">
    <source>
        <dbReference type="SAM" id="SignalP"/>
    </source>
</evidence>
<dbReference type="EnsemblPlants" id="MELO3C020996.2.1">
    <property type="protein sequence ID" value="MELO3C020996.2.1"/>
    <property type="gene ID" value="MELO3C020996.2"/>
</dbReference>
<feature type="chain" id="PRO_5039903102" evidence="1">
    <location>
        <begin position="32"/>
        <end position="76"/>
    </location>
</feature>
<protein>
    <submittedName>
        <fullName evidence="2">Uncharacterized protein</fullName>
    </submittedName>
</protein>
<reference evidence="2" key="1">
    <citation type="submission" date="2023-03" db="UniProtKB">
        <authorList>
            <consortium name="EnsemblPlants"/>
        </authorList>
    </citation>
    <scope>IDENTIFICATION</scope>
</reference>
<feature type="signal peptide" evidence="1">
    <location>
        <begin position="1"/>
        <end position="31"/>
    </location>
</feature>
<evidence type="ECO:0000313" key="2">
    <source>
        <dbReference type="EnsemblPlants" id="MELO3C020996.2.1"/>
    </source>
</evidence>
<sequence length="76" mass="8711">MTPKVTMVKSIMLVLLLTSSCLRLIIDGKKALPCDELKNQHQELRQLEIEDKHHHHECDRKNYSCWKSGEKGGGNP</sequence>
<keyword evidence="1" id="KW-0732">Signal</keyword>
<dbReference type="PROSITE" id="PS51257">
    <property type="entry name" value="PROKAR_LIPOPROTEIN"/>
    <property type="match status" value="1"/>
</dbReference>
<accession>A0A9I9DN95</accession>
<name>A0A9I9DN95_CUCME</name>
<dbReference type="Gramene" id="MELO3C020996.2.1">
    <property type="protein sequence ID" value="MELO3C020996.2.1"/>
    <property type="gene ID" value="MELO3C020996.2"/>
</dbReference>
<dbReference type="AlphaFoldDB" id="A0A9I9DN95"/>